<evidence type="ECO:0000313" key="2">
    <source>
        <dbReference type="EMBL" id="VFV31570.1"/>
    </source>
</evidence>
<keyword evidence="3" id="KW-1185">Reference proteome</keyword>
<sequence length="154" mass="17099">GPACRPRPSLLIGFLEWQSLDPGGDWLTLCAAHRLTAYVVKVFSLASNLIAIQADVICGAVKWLILHRQNPDGVFREDAPVMSQAMTGGYQESEEKDVSLTAFVLIALEEAKDICKQRVNKKNKDTGYCSVWAPVVPDCEQHRPDHETHILKTV</sequence>
<evidence type="ECO:0000259" key="1">
    <source>
        <dbReference type="Pfam" id="PF07678"/>
    </source>
</evidence>
<dbReference type="PANTHER" id="PTHR11412">
    <property type="entry name" value="MACROGLOBULIN / COMPLEMENT"/>
    <property type="match status" value="1"/>
</dbReference>
<protein>
    <submittedName>
        <fullName evidence="2">Complement c3-like</fullName>
    </submittedName>
</protein>
<dbReference type="GO" id="GO:0005615">
    <property type="term" value="C:extracellular space"/>
    <property type="evidence" value="ECO:0007669"/>
    <property type="project" value="InterPro"/>
</dbReference>
<feature type="domain" description="Alpha-macroglobulin-like TED" evidence="1">
    <location>
        <begin position="35"/>
        <end position="119"/>
    </location>
</feature>
<dbReference type="EMBL" id="CAAGRJ010015707">
    <property type="protein sequence ID" value="VFV31570.1"/>
    <property type="molecule type" value="Genomic_DNA"/>
</dbReference>
<dbReference type="SUPFAM" id="SSF48239">
    <property type="entry name" value="Terpenoid cyclases/Protein prenyltransferases"/>
    <property type="match status" value="1"/>
</dbReference>
<dbReference type="Gene3D" id="1.50.10.20">
    <property type="match status" value="1"/>
</dbReference>
<reference evidence="2 3" key="1">
    <citation type="submission" date="2019-01" db="EMBL/GenBank/DDBJ databases">
        <authorList>
            <person name="Alioto T."/>
            <person name="Alioto T."/>
        </authorList>
    </citation>
    <scope>NUCLEOTIDE SEQUENCE [LARGE SCALE GENOMIC DNA]</scope>
</reference>
<name>A0A485NE04_LYNPA</name>
<dbReference type="GO" id="GO:0006956">
    <property type="term" value="P:complement activation"/>
    <property type="evidence" value="ECO:0007669"/>
    <property type="project" value="TreeGrafter"/>
</dbReference>
<dbReference type="InterPro" id="IPR050473">
    <property type="entry name" value="A2M/Complement_sys"/>
</dbReference>
<gene>
    <name evidence="2" type="ORF">LYPA_23C017692</name>
</gene>
<dbReference type="Proteomes" id="UP000386466">
    <property type="component" value="Unassembled WGS sequence"/>
</dbReference>
<dbReference type="InterPro" id="IPR011626">
    <property type="entry name" value="Alpha-macroglobulin_TED"/>
</dbReference>
<dbReference type="InterPro" id="IPR008930">
    <property type="entry name" value="Terpenoid_cyclase/PrenylTrfase"/>
</dbReference>
<organism evidence="2 3">
    <name type="scientific">Lynx pardinus</name>
    <name type="common">Iberian lynx</name>
    <name type="synonym">Felis pardina</name>
    <dbReference type="NCBI Taxonomy" id="191816"/>
    <lineage>
        <taxon>Eukaryota</taxon>
        <taxon>Metazoa</taxon>
        <taxon>Chordata</taxon>
        <taxon>Craniata</taxon>
        <taxon>Vertebrata</taxon>
        <taxon>Euteleostomi</taxon>
        <taxon>Mammalia</taxon>
        <taxon>Eutheria</taxon>
        <taxon>Laurasiatheria</taxon>
        <taxon>Carnivora</taxon>
        <taxon>Feliformia</taxon>
        <taxon>Felidae</taxon>
        <taxon>Felinae</taxon>
        <taxon>Lynx</taxon>
    </lineage>
</organism>
<dbReference type="AlphaFoldDB" id="A0A485NE04"/>
<dbReference type="Pfam" id="PF07678">
    <property type="entry name" value="TED_complement"/>
    <property type="match status" value="1"/>
</dbReference>
<proteinExistence type="predicted"/>
<evidence type="ECO:0000313" key="3">
    <source>
        <dbReference type="Proteomes" id="UP000386466"/>
    </source>
</evidence>
<feature type="non-terminal residue" evidence="2">
    <location>
        <position position="1"/>
    </location>
</feature>
<accession>A0A485NE04</accession>
<dbReference type="PANTHER" id="PTHR11412:SF81">
    <property type="entry name" value="COMPLEMENT C3"/>
    <property type="match status" value="1"/>
</dbReference>